<accession>A0A388LVG0</accession>
<reference evidence="2 3" key="1">
    <citation type="journal article" date="2018" name="Cell">
        <title>The Chara Genome: Secondary Complexity and Implications for Plant Terrestrialization.</title>
        <authorList>
            <person name="Nishiyama T."/>
            <person name="Sakayama H."/>
            <person name="Vries J.D."/>
            <person name="Buschmann H."/>
            <person name="Saint-Marcoux D."/>
            <person name="Ullrich K.K."/>
            <person name="Haas F.B."/>
            <person name="Vanderstraeten L."/>
            <person name="Becker D."/>
            <person name="Lang D."/>
            <person name="Vosolsobe S."/>
            <person name="Rombauts S."/>
            <person name="Wilhelmsson P.K.I."/>
            <person name="Janitza P."/>
            <person name="Kern R."/>
            <person name="Heyl A."/>
            <person name="Rumpler F."/>
            <person name="Villalobos L.I.A.C."/>
            <person name="Clay J.M."/>
            <person name="Skokan R."/>
            <person name="Toyoda A."/>
            <person name="Suzuki Y."/>
            <person name="Kagoshima H."/>
            <person name="Schijlen E."/>
            <person name="Tajeshwar N."/>
            <person name="Catarino B."/>
            <person name="Hetherington A.J."/>
            <person name="Saltykova A."/>
            <person name="Bonnot C."/>
            <person name="Breuninger H."/>
            <person name="Symeonidi A."/>
            <person name="Radhakrishnan G.V."/>
            <person name="Van Nieuwerburgh F."/>
            <person name="Deforce D."/>
            <person name="Chang C."/>
            <person name="Karol K.G."/>
            <person name="Hedrich R."/>
            <person name="Ulvskov P."/>
            <person name="Glockner G."/>
            <person name="Delwiche C.F."/>
            <person name="Petrasek J."/>
            <person name="Van de Peer Y."/>
            <person name="Friml J."/>
            <person name="Beilby M."/>
            <person name="Dolan L."/>
            <person name="Kohara Y."/>
            <person name="Sugano S."/>
            <person name="Fujiyama A."/>
            <person name="Delaux P.-M."/>
            <person name="Quint M."/>
            <person name="TheiBen G."/>
            <person name="Hagemann M."/>
            <person name="Harholt J."/>
            <person name="Dunand C."/>
            <person name="Zachgo S."/>
            <person name="Langdale J."/>
            <person name="Maumus F."/>
            <person name="Straeten D.V.D."/>
            <person name="Gould S.B."/>
            <person name="Rensing S.A."/>
        </authorList>
    </citation>
    <scope>NUCLEOTIDE SEQUENCE [LARGE SCALE GENOMIC DNA]</scope>
    <source>
        <strain evidence="2 3">S276</strain>
    </source>
</reference>
<feature type="compositionally biased region" description="Basic residues" evidence="1">
    <location>
        <begin position="12"/>
        <end position="34"/>
    </location>
</feature>
<protein>
    <submittedName>
        <fullName evidence="2">Uncharacterized protein</fullName>
    </submittedName>
</protein>
<dbReference type="Proteomes" id="UP000265515">
    <property type="component" value="Unassembled WGS sequence"/>
</dbReference>
<dbReference type="Gramene" id="GBG86310">
    <property type="protein sequence ID" value="GBG86310"/>
    <property type="gene ID" value="CBR_g41304"/>
</dbReference>
<dbReference type="AlphaFoldDB" id="A0A388LVG0"/>
<sequence length="605" mass="68602">MQPVRLAGKLQKSAKKKSTKKKTPKRYTPRRGTPKTKIATKIGTAGRAKYICENIRALSEFSANELKDICRKEDVEYENKVLATINIAEKCAIEAYGKDEEDVTDDNVEVVVPTSDDEDDDEVAEPGTESTLAFRPVSVRINNQEHGVNVFKTLAEAEKKGFRKFSMQSEGGNVWVDGWKKIRKAFGTTPVIVDGTASTLAKCKKNLEEGKLVNMGCLRRWHPKGNQDKKALVNMLRNPKRLGELKSFDVTVLFRYFSEEFSQGINEILPEEGGLPYPRIGDHVRFRLQKLDDIHPLLCNANNVPQASSRKRSELLQQEIEQAFERWPNIGGGVVTSKEVETCILKEPAEANKLLKMEDVNQLRQRLDGLVRTPLDRNTGETLVICPKLYHEAMMMMFVCNPGYRIVKEDEAAIIEQMAVDSKEVGLSDFGKLNKKGTFGAAYVQPKHKDLDRYRPICPSHSEPSVRTSKCVARALNHLLRNIPQSWHFNLKAVSEVVPRLDSMNKTMRRRCGSGLHMSTMSYDIKDMFSKLPHKKIIEAVDWIIDHFKTKGVKMVRVNPQGKGSTFGRTTGDDHWRVIDLEELRTFVRFDLKHTYVKATGVLIN</sequence>
<proteinExistence type="predicted"/>
<organism evidence="2 3">
    <name type="scientific">Chara braunii</name>
    <name type="common">Braun's stonewort</name>
    <dbReference type="NCBI Taxonomy" id="69332"/>
    <lineage>
        <taxon>Eukaryota</taxon>
        <taxon>Viridiplantae</taxon>
        <taxon>Streptophyta</taxon>
        <taxon>Charophyceae</taxon>
        <taxon>Charales</taxon>
        <taxon>Characeae</taxon>
        <taxon>Chara</taxon>
    </lineage>
</organism>
<evidence type="ECO:0000313" key="3">
    <source>
        <dbReference type="Proteomes" id="UP000265515"/>
    </source>
</evidence>
<evidence type="ECO:0000313" key="2">
    <source>
        <dbReference type="EMBL" id="GBG86310.1"/>
    </source>
</evidence>
<name>A0A388LVG0_CHABU</name>
<feature type="region of interest" description="Disordered" evidence="1">
    <location>
        <begin position="1"/>
        <end position="37"/>
    </location>
</feature>
<keyword evidence="3" id="KW-1185">Reference proteome</keyword>
<evidence type="ECO:0000256" key="1">
    <source>
        <dbReference type="SAM" id="MobiDB-lite"/>
    </source>
</evidence>
<dbReference type="EMBL" id="BFEA01000558">
    <property type="protein sequence ID" value="GBG86310.1"/>
    <property type="molecule type" value="Genomic_DNA"/>
</dbReference>
<gene>
    <name evidence="2" type="ORF">CBR_g41304</name>
</gene>
<comment type="caution">
    <text evidence="2">The sequence shown here is derived from an EMBL/GenBank/DDBJ whole genome shotgun (WGS) entry which is preliminary data.</text>
</comment>